<dbReference type="EMBL" id="JBHTAI010000019">
    <property type="protein sequence ID" value="MFC7151923.1"/>
    <property type="molecule type" value="Genomic_DNA"/>
</dbReference>
<evidence type="ECO:0000313" key="1">
    <source>
        <dbReference type="EMBL" id="MFC7151923.1"/>
    </source>
</evidence>
<comment type="caution">
    <text evidence="1">The sequence shown here is derived from an EMBL/GenBank/DDBJ whole genome shotgun (WGS) entry which is preliminary data.</text>
</comment>
<dbReference type="RefSeq" id="WP_378046569.1">
    <property type="nucleotide sequence ID" value="NZ_JBHMDN010000011.1"/>
</dbReference>
<sequence length="256" mass="29966">MSKKKTKALLLIVEGTTDEALFSALLQDHLEPKGIKIFPYRSDIFVPQRGDDPRKEIREKIREFVVHELEKQQISVANVLGIIHIGDMDGTFIPDDHILVSGEASQIEKTRYSDSHILVVNEDQRENIKLRNRLKSDNHRKMIRINRITINRKEIPYEHYFMSCDTDHLVFNLRNLTQEEKESLMDHFTDNNNSQTIRELLELHMDSCPEGIDPFKYTWEQIQQGIHSLSRKTNSLLMFRFIDHLLSTSSDPIRAD</sequence>
<protein>
    <recommendedName>
        <fullName evidence="3">DUF4276 family protein</fullName>
    </recommendedName>
</protein>
<keyword evidence="2" id="KW-1185">Reference proteome</keyword>
<reference evidence="2" key="1">
    <citation type="journal article" date="2019" name="Int. J. Syst. Evol. Microbiol.">
        <title>The Global Catalogue of Microorganisms (GCM) 10K type strain sequencing project: providing services to taxonomists for standard genome sequencing and annotation.</title>
        <authorList>
            <consortium name="The Broad Institute Genomics Platform"/>
            <consortium name="The Broad Institute Genome Sequencing Center for Infectious Disease"/>
            <person name="Wu L."/>
            <person name="Ma J."/>
        </authorList>
    </citation>
    <scope>NUCLEOTIDE SEQUENCE [LARGE SCALE GENOMIC DNA]</scope>
    <source>
        <strain evidence="2">KCTC 12907</strain>
    </source>
</reference>
<name>A0ABW2FFN3_9BACL</name>
<organism evidence="1 2">
    <name type="scientific">Cohnella cellulosilytica</name>
    <dbReference type="NCBI Taxonomy" id="986710"/>
    <lineage>
        <taxon>Bacteria</taxon>
        <taxon>Bacillati</taxon>
        <taxon>Bacillota</taxon>
        <taxon>Bacilli</taxon>
        <taxon>Bacillales</taxon>
        <taxon>Paenibacillaceae</taxon>
        <taxon>Cohnella</taxon>
    </lineage>
</organism>
<dbReference type="Proteomes" id="UP001596378">
    <property type="component" value="Unassembled WGS sequence"/>
</dbReference>
<evidence type="ECO:0000313" key="2">
    <source>
        <dbReference type="Proteomes" id="UP001596378"/>
    </source>
</evidence>
<proteinExistence type="predicted"/>
<gene>
    <name evidence="1" type="ORF">ACFQMJ_25580</name>
</gene>
<evidence type="ECO:0008006" key="3">
    <source>
        <dbReference type="Google" id="ProtNLM"/>
    </source>
</evidence>
<accession>A0ABW2FFN3</accession>